<evidence type="ECO:0000256" key="1">
    <source>
        <dbReference type="SAM" id="MobiDB-lite"/>
    </source>
</evidence>
<dbReference type="Pfam" id="PF12770">
    <property type="entry name" value="CHAT"/>
    <property type="match status" value="1"/>
</dbReference>
<evidence type="ECO:0000313" key="4">
    <source>
        <dbReference type="Proteomes" id="UP000249354"/>
    </source>
</evidence>
<comment type="caution">
    <text evidence="3">The sequence shown here is derived from an EMBL/GenBank/DDBJ whole genome shotgun (WGS) entry which is preliminary data.</text>
</comment>
<gene>
    <name evidence="3" type="ORF">DCF25_02990</name>
</gene>
<evidence type="ECO:0000313" key="3">
    <source>
        <dbReference type="EMBL" id="PZO22439.1"/>
    </source>
</evidence>
<dbReference type="Gene3D" id="1.25.40.10">
    <property type="entry name" value="Tetratricopeptide repeat domain"/>
    <property type="match status" value="1"/>
</dbReference>
<name>A0A2W4UZV9_9CYAN</name>
<feature type="domain" description="CHAT" evidence="2">
    <location>
        <begin position="76"/>
        <end position="372"/>
    </location>
</feature>
<dbReference type="SUPFAM" id="SSF48452">
    <property type="entry name" value="TPR-like"/>
    <property type="match status" value="1"/>
</dbReference>
<dbReference type="EMBL" id="QBMC01000010">
    <property type="protein sequence ID" value="PZO22439.1"/>
    <property type="molecule type" value="Genomic_DNA"/>
</dbReference>
<dbReference type="AlphaFoldDB" id="A0A2W4UZV9"/>
<feature type="region of interest" description="Disordered" evidence="1">
    <location>
        <begin position="417"/>
        <end position="453"/>
    </location>
</feature>
<organism evidence="3 4">
    <name type="scientific">Leptolyngbya foveolarum</name>
    <dbReference type="NCBI Taxonomy" id="47253"/>
    <lineage>
        <taxon>Bacteria</taxon>
        <taxon>Bacillati</taxon>
        <taxon>Cyanobacteriota</taxon>
        <taxon>Cyanophyceae</taxon>
        <taxon>Leptolyngbyales</taxon>
        <taxon>Leptolyngbyaceae</taxon>
        <taxon>Leptolyngbya group</taxon>
        <taxon>Leptolyngbya</taxon>
    </lineage>
</organism>
<proteinExistence type="predicted"/>
<reference evidence="3 4" key="2">
    <citation type="submission" date="2018-06" db="EMBL/GenBank/DDBJ databases">
        <title>Metagenomic assembly of (sub)arctic Cyanobacteria and their associated microbiome from non-axenic cultures.</title>
        <authorList>
            <person name="Baurain D."/>
        </authorList>
    </citation>
    <scope>NUCLEOTIDE SEQUENCE [LARGE SCALE GENOMIC DNA]</scope>
    <source>
        <strain evidence="3">ULC129bin1</strain>
    </source>
</reference>
<feature type="region of interest" description="Disordered" evidence="1">
    <location>
        <begin position="530"/>
        <end position="549"/>
    </location>
</feature>
<sequence length="824" mass="90495">MGDDQYLIRTEYVEKGVQLAEEKVHWPVSEWLSQTQSLMHDPLLGLLQGQSRHTLPSRAGQSGRKSTEAADDTLVKLGQTLHDALFQGQLHDSWVTAQGVAQNRQDLLRLRIGMKDNRLQQLPWEALHARSLPLATGTDVIFSRYILARHHGSASAKPSTNSKQVLRILMVIASPDDQERLELKQEVYHLQSELHPEGVSNGVGDDETLLDVQLRILEQPDRAELTQELDRGNYQVLHYAGHSNLGNAGGDLFLVSHQTGLTERLSGEDLAGLLVNNGIKLAVFNSCRGSYSASSEQGWQERNLAQALVNRGLPSVIAMSDRIPDHVAINFTQLLYRNLKKGQSIDLSLNRTRQGLISAYGSHQFYWALPTLYMQPSFDGYLVKAARVIENADALDSANDPYGDLLFSEPELASISLPSTNRRTSPAAALKPANARPQLEGAARAQLSDKTLSDAKLSNRDVNEDLVDNNETDSTEAVVKQLSTPLAPVEVDGELRVPEEIGTPHGFYGEPVASLTNAGDNRQNKVRVVPSAPQPKASPNISSKANAPETVGERLTRSHTLHTKLLTLPTLTSLALAALLGITAIAWWQQRGRLVTANPVTVSEAQRLVAQAEVSFDSDNLDAAVTTTKTLIDNGDYQAAINALDNAKSTQERDPIVTFFRGRAQWGLARQGSTDFAAADAMRSWTAGLEEEPDWMEFTMALGFSQLAVDQPEKALDTFQRAIDLAVDQPNGMIYFSNQSVPEYAVNAYAGLAIAALDQSKISADPSERAELLDRAVAAYSKVLERAPGEFNEDTLSQNWLWTTGLINDWEQSKEDLSRNINVE</sequence>
<dbReference type="Proteomes" id="UP000249354">
    <property type="component" value="Unassembled WGS sequence"/>
</dbReference>
<accession>A0A2W4UZV9</accession>
<evidence type="ECO:0000259" key="2">
    <source>
        <dbReference type="Pfam" id="PF12770"/>
    </source>
</evidence>
<reference evidence="4" key="1">
    <citation type="submission" date="2018-04" db="EMBL/GenBank/DDBJ databases">
        <authorList>
            <person name="Cornet L."/>
        </authorList>
    </citation>
    <scope>NUCLEOTIDE SEQUENCE [LARGE SCALE GENOMIC DNA]</scope>
</reference>
<protein>
    <recommendedName>
        <fullName evidence="2">CHAT domain-containing protein</fullName>
    </recommendedName>
</protein>
<dbReference type="InterPro" id="IPR011990">
    <property type="entry name" value="TPR-like_helical_dom_sf"/>
</dbReference>
<dbReference type="InterPro" id="IPR024983">
    <property type="entry name" value="CHAT_dom"/>
</dbReference>